<comment type="caution">
    <text evidence="1">The sequence shown here is derived from an EMBL/GenBank/DDBJ whole genome shotgun (WGS) entry which is preliminary data.</text>
</comment>
<gene>
    <name evidence="1" type="ORF">R1sor_012309</name>
</gene>
<dbReference type="AlphaFoldDB" id="A0ABD3I3F0"/>
<protein>
    <submittedName>
        <fullName evidence="1">Uncharacterized protein</fullName>
    </submittedName>
</protein>
<evidence type="ECO:0000313" key="2">
    <source>
        <dbReference type="Proteomes" id="UP001633002"/>
    </source>
</evidence>
<evidence type="ECO:0000313" key="1">
    <source>
        <dbReference type="EMBL" id="KAL3698233.1"/>
    </source>
</evidence>
<dbReference type="Proteomes" id="UP001633002">
    <property type="component" value="Unassembled WGS sequence"/>
</dbReference>
<name>A0ABD3I3F0_9MARC</name>
<sequence length="141" mass="15386">MFVSDPDISDGSTAGLSSRWMYDDMPLDELEGFQVEGHEAMPKGAVAEGDLLGLGRRLVSPLGREVPMTSSSCEVFKLLDVRSDTQDLAIVEKVIPPEQNIYALCDILVPRSTKKVDGQMAVDFDQLDSVSRSIVGFYGSK</sequence>
<reference evidence="1 2" key="1">
    <citation type="submission" date="2024-09" db="EMBL/GenBank/DDBJ databases">
        <title>Chromosome-scale assembly of Riccia sorocarpa.</title>
        <authorList>
            <person name="Paukszto L."/>
        </authorList>
    </citation>
    <scope>NUCLEOTIDE SEQUENCE [LARGE SCALE GENOMIC DNA]</scope>
    <source>
        <strain evidence="1">LP-2024</strain>
        <tissue evidence="1">Aerial parts of the thallus</tissue>
    </source>
</reference>
<keyword evidence="2" id="KW-1185">Reference proteome</keyword>
<accession>A0ABD3I3F0</accession>
<organism evidence="1 2">
    <name type="scientific">Riccia sorocarpa</name>
    <dbReference type="NCBI Taxonomy" id="122646"/>
    <lineage>
        <taxon>Eukaryota</taxon>
        <taxon>Viridiplantae</taxon>
        <taxon>Streptophyta</taxon>
        <taxon>Embryophyta</taxon>
        <taxon>Marchantiophyta</taxon>
        <taxon>Marchantiopsida</taxon>
        <taxon>Marchantiidae</taxon>
        <taxon>Marchantiales</taxon>
        <taxon>Ricciaceae</taxon>
        <taxon>Riccia</taxon>
    </lineage>
</organism>
<dbReference type="EMBL" id="JBJQOH010000002">
    <property type="protein sequence ID" value="KAL3698233.1"/>
    <property type="molecule type" value="Genomic_DNA"/>
</dbReference>
<proteinExistence type="predicted"/>